<feature type="transmembrane region" description="Helical" evidence="7">
    <location>
        <begin position="205"/>
        <end position="229"/>
    </location>
</feature>
<comment type="similarity">
    <text evidence="7">Belongs to the binding-protein-dependent transport system permease family.</text>
</comment>
<dbReference type="GO" id="GO:0005886">
    <property type="term" value="C:plasma membrane"/>
    <property type="evidence" value="ECO:0007669"/>
    <property type="project" value="UniProtKB-SubCell"/>
</dbReference>
<evidence type="ECO:0000256" key="2">
    <source>
        <dbReference type="ARBA" id="ARBA00022448"/>
    </source>
</evidence>
<dbReference type="PANTHER" id="PTHR43005">
    <property type="entry name" value="BLR7065 PROTEIN"/>
    <property type="match status" value="1"/>
</dbReference>
<evidence type="ECO:0000256" key="6">
    <source>
        <dbReference type="ARBA" id="ARBA00023136"/>
    </source>
</evidence>
<dbReference type="KEGG" id="bhc:JFL75_00775"/>
<keyword evidence="2 7" id="KW-0813">Transport</keyword>
<evidence type="ECO:0000256" key="5">
    <source>
        <dbReference type="ARBA" id="ARBA00022989"/>
    </source>
</evidence>
<feature type="transmembrane region" description="Helical" evidence="7">
    <location>
        <begin position="159"/>
        <end position="184"/>
    </location>
</feature>
<keyword evidence="3" id="KW-1003">Cell membrane</keyword>
<dbReference type="Proteomes" id="UP000595917">
    <property type="component" value="Chromosome"/>
</dbReference>
<feature type="transmembrane region" description="Helical" evidence="7">
    <location>
        <begin position="265"/>
        <end position="287"/>
    </location>
</feature>
<keyword evidence="10" id="KW-1185">Reference proteome</keyword>
<evidence type="ECO:0000256" key="7">
    <source>
        <dbReference type="RuleBase" id="RU363032"/>
    </source>
</evidence>
<feature type="domain" description="ABC transmembrane type-1" evidence="8">
    <location>
        <begin position="72"/>
        <end position="286"/>
    </location>
</feature>
<dbReference type="InterPro" id="IPR000515">
    <property type="entry name" value="MetI-like"/>
</dbReference>
<dbReference type="PROSITE" id="PS50928">
    <property type="entry name" value="ABC_TM1"/>
    <property type="match status" value="1"/>
</dbReference>
<dbReference type="RefSeq" id="WP_215626790.1">
    <property type="nucleotide sequence ID" value="NZ_CP067089.2"/>
</dbReference>
<evidence type="ECO:0000256" key="1">
    <source>
        <dbReference type="ARBA" id="ARBA00004651"/>
    </source>
</evidence>
<accession>A0A7T7XNH9</accession>
<dbReference type="InterPro" id="IPR035906">
    <property type="entry name" value="MetI-like_sf"/>
</dbReference>
<comment type="subcellular location">
    <subcellularLocation>
        <location evidence="1 7">Cell membrane</location>
        <topology evidence="1 7">Multi-pass membrane protein</topology>
    </subcellularLocation>
</comment>
<gene>
    <name evidence="9" type="ORF">JFL75_00775</name>
</gene>
<feature type="transmembrane region" description="Helical" evidence="7">
    <location>
        <begin position="71"/>
        <end position="97"/>
    </location>
</feature>
<evidence type="ECO:0000259" key="8">
    <source>
        <dbReference type="PROSITE" id="PS50928"/>
    </source>
</evidence>
<dbReference type="CDD" id="cd06261">
    <property type="entry name" value="TM_PBP2"/>
    <property type="match status" value="1"/>
</dbReference>
<dbReference type="SUPFAM" id="SSF161098">
    <property type="entry name" value="MetI-like"/>
    <property type="match status" value="1"/>
</dbReference>
<dbReference type="Pfam" id="PF00528">
    <property type="entry name" value="BPD_transp_1"/>
    <property type="match status" value="1"/>
</dbReference>
<proteinExistence type="inferred from homology"/>
<dbReference type="PANTHER" id="PTHR43005:SF1">
    <property type="entry name" value="SPERMIDINE_PUTRESCINE TRANSPORT SYSTEM PERMEASE PROTEIN"/>
    <property type="match status" value="1"/>
</dbReference>
<evidence type="ECO:0000313" key="9">
    <source>
        <dbReference type="EMBL" id="QQO09487.1"/>
    </source>
</evidence>
<evidence type="ECO:0000313" key="10">
    <source>
        <dbReference type="Proteomes" id="UP000595917"/>
    </source>
</evidence>
<dbReference type="Gene3D" id="1.10.3720.10">
    <property type="entry name" value="MetI-like"/>
    <property type="match status" value="1"/>
</dbReference>
<feature type="transmembrane region" description="Helical" evidence="7">
    <location>
        <begin position="12"/>
        <end position="38"/>
    </location>
</feature>
<dbReference type="EMBL" id="CP067089">
    <property type="protein sequence ID" value="QQO09487.1"/>
    <property type="molecule type" value="Genomic_DNA"/>
</dbReference>
<evidence type="ECO:0000256" key="3">
    <source>
        <dbReference type="ARBA" id="ARBA00022475"/>
    </source>
</evidence>
<name>A0A7T7XNH9_9SPIR</name>
<keyword evidence="4 7" id="KW-0812">Transmembrane</keyword>
<sequence>MGTKRIGGRAHLWMFVPAILLLSVFIYFPVVRGISIAFMRYTMLDLSQTRFNGFDNFTAIFTNPNIKFTQIIFNTAVWVFISLAGQFILGFTLALLLRKPFRGRGIYTGFVFYTWALSGFAIGLVWSWLFNGQFGIINDLLMKTGIINTPIGFLSNPRYAMASVIIANIWYGIPFFAIMLLAALQSVPRELYESAEIDGAGKPRQLFQVTIPYIQSTITSTVLLRFMWIMNFPDIIYGMTGGGPANATNILATEMINKIMKAYDFGQGAAVGFIIITILFVFAFFYLRIVARKELTL</sequence>
<dbReference type="AlphaFoldDB" id="A0A7T7XNH9"/>
<keyword evidence="6 7" id="KW-0472">Membrane</keyword>
<protein>
    <submittedName>
        <fullName evidence="9">Sugar ABC transporter permease</fullName>
    </submittedName>
</protein>
<feature type="transmembrane region" description="Helical" evidence="7">
    <location>
        <begin position="109"/>
        <end position="129"/>
    </location>
</feature>
<organism evidence="9 10">
    <name type="scientific">Breznakiella homolactica</name>
    <dbReference type="NCBI Taxonomy" id="2798577"/>
    <lineage>
        <taxon>Bacteria</taxon>
        <taxon>Pseudomonadati</taxon>
        <taxon>Spirochaetota</taxon>
        <taxon>Spirochaetia</taxon>
        <taxon>Spirochaetales</taxon>
        <taxon>Breznakiellaceae</taxon>
        <taxon>Breznakiella</taxon>
    </lineage>
</organism>
<reference evidence="9" key="1">
    <citation type="submission" date="2021-01" db="EMBL/GenBank/DDBJ databases">
        <title>Description of Breznakiella homolactica.</title>
        <authorList>
            <person name="Song Y."/>
            <person name="Brune A."/>
        </authorList>
    </citation>
    <scope>NUCLEOTIDE SEQUENCE</scope>
    <source>
        <strain evidence="9">RmG30</strain>
    </source>
</reference>
<dbReference type="GO" id="GO:0055085">
    <property type="term" value="P:transmembrane transport"/>
    <property type="evidence" value="ECO:0007669"/>
    <property type="project" value="InterPro"/>
</dbReference>
<keyword evidence="5 7" id="KW-1133">Transmembrane helix</keyword>
<evidence type="ECO:0000256" key="4">
    <source>
        <dbReference type="ARBA" id="ARBA00022692"/>
    </source>
</evidence>